<organism evidence="1 2">
    <name type="scientific">Mytilus galloprovincialis</name>
    <name type="common">Mediterranean mussel</name>
    <dbReference type="NCBI Taxonomy" id="29158"/>
    <lineage>
        <taxon>Eukaryota</taxon>
        <taxon>Metazoa</taxon>
        <taxon>Spiralia</taxon>
        <taxon>Lophotrochozoa</taxon>
        <taxon>Mollusca</taxon>
        <taxon>Bivalvia</taxon>
        <taxon>Autobranchia</taxon>
        <taxon>Pteriomorphia</taxon>
        <taxon>Mytilida</taxon>
        <taxon>Mytiloidea</taxon>
        <taxon>Mytilidae</taxon>
        <taxon>Mytilinae</taxon>
        <taxon>Mytilus</taxon>
    </lineage>
</organism>
<gene>
    <name evidence="1" type="ORF">MGAL_10B002681</name>
</gene>
<name>A0A8B6H6Y1_MYTGA</name>
<dbReference type="Proteomes" id="UP000596742">
    <property type="component" value="Unassembled WGS sequence"/>
</dbReference>
<dbReference type="AlphaFoldDB" id="A0A8B6H6Y1"/>
<accession>A0A8B6H6Y1</accession>
<evidence type="ECO:0000313" key="1">
    <source>
        <dbReference type="EMBL" id="VDI74724.1"/>
    </source>
</evidence>
<sequence>MGQYIGTNFTGCSTCADDIILLSSTEEEMQSMLDTSKRYSDKHRYKIHPTKSVTINKYSNSKTTKSEVQFKLDDKNMPSANQGTHLGIIRAIKDQNKTNIQDRISLARRTTLEVADILYMYNLPPWTDLKDQLPSKLSWKCKAREAINNYWKVNLQRDANSKTTLKFLCIPNLDIGKPHTIWNSLPPNIGELRKATIKARLCTGTYIFQSQKARFSNMNLDATCPICQLEEEDIIHFLTRCPVLEGYTQRIS</sequence>
<comment type="caution">
    <text evidence="1">The sequence shown here is derived from an EMBL/GenBank/DDBJ whole genome shotgun (WGS) entry which is preliminary data.</text>
</comment>
<keyword evidence="2" id="KW-1185">Reference proteome</keyword>
<proteinExistence type="predicted"/>
<reference evidence="1" key="1">
    <citation type="submission" date="2018-11" db="EMBL/GenBank/DDBJ databases">
        <authorList>
            <person name="Alioto T."/>
            <person name="Alioto T."/>
        </authorList>
    </citation>
    <scope>NUCLEOTIDE SEQUENCE</scope>
</reference>
<dbReference type="OrthoDB" id="6164801at2759"/>
<protein>
    <recommendedName>
        <fullName evidence="3">Reverse transcriptase domain-containing protein</fullName>
    </recommendedName>
</protein>
<evidence type="ECO:0000313" key="2">
    <source>
        <dbReference type="Proteomes" id="UP000596742"/>
    </source>
</evidence>
<evidence type="ECO:0008006" key="3">
    <source>
        <dbReference type="Google" id="ProtNLM"/>
    </source>
</evidence>
<dbReference type="EMBL" id="UYJE01009597">
    <property type="protein sequence ID" value="VDI74724.1"/>
    <property type="molecule type" value="Genomic_DNA"/>
</dbReference>